<dbReference type="SUPFAM" id="SSF55021">
    <property type="entry name" value="ACT-like"/>
    <property type="match status" value="2"/>
</dbReference>
<comment type="caution">
    <text evidence="2">The sequence shown here is derived from an EMBL/GenBank/DDBJ whole genome shotgun (WGS) entry which is preliminary data.</text>
</comment>
<organism evidence="2 3">
    <name type="scientific">Marine Group III euryarchaeote CG-Bathy1</name>
    <dbReference type="NCBI Taxonomy" id="1889001"/>
    <lineage>
        <taxon>Archaea</taxon>
        <taxon>Methanobacteriati</taxon>
        <taxon>Thermoplasmatota</taxon>
        <taxon>Thermoplasmata</taxon>
        <taxon>Candidatus Thermoprofundales</taxon>
    </lineage>
</organism>
<dbReference type="PANTHER" id="PTHR40099">
    <property type="entry name" value="ACETOLACTATE SYNTHASE, SMALL SUBUNIT"/>
    <property type="match status" value="1"/>
</dbReference>
<reference evidence="2 3" key="1">
    <citation type="submission" date="2016-08" db="EMBL/GenBank/DDBJ databases">
        <title>New Insights into Marine Group III Euryarchaeota, from dark to light.</title>
        <authorList>
            <person name="Haro-Moreno J.M."/>
            <person name="Rodriguez-Valera F."/>
            <person name="Lopez-Garcia P."/>
            <person name="Moreira D."/>
            <person name="Martin-Cuadrado A.B."/>
        </authorList>
    </citation>
    <scope>NUCLEOTIDE SEQUENCE [LARGE SCALE GENOMIC DNA]</scope>
    <source>
        <strain evidence="2">CG-Bathy1</strain>
    </source>
</reference>
<feature type="domain" description="ACT" evidence="1">
    <location>
        <begin position="71"/>
        <end position="128"/>
    </location>
</feature>
<accession>A0A1J5T5D5</accession>
<dbReference type="PANTHER" id="PTHR40099:SF1">
    <property type="entry name" value="ACETOLACTATE SYNTHASE, SMALL SUBUNIT"/>
    <property type="match status" value="1"/>
</dbReference>
<dbReference type="Proteomes" id="UP000183815">
    <property type="component" value="Unassembled WGS sequence"/>
</dbReference>
<sequence>MKKATEFSINLPDIPGALNDVCVALSKYDVNIQSIAGVATKDCTLAMITDDDLGTRKAFDELGAEYFENETLTMELPDQSGALSNVTRVLTDAEVNISAIYILNRSDDVTKIAFRVDNPELARQVLNL</sequence>
<evidence type="ECO:0000313" key="3">
    <source>
        <dbReference type="Proteomes" id="UP000183815"/>
    </source>
</evidence>
<dbReference type="InterPro" id="IPR002912">
    <property type="entry name" value="ACT_dom"/>
</dbReference>
<gene>
    <name evidence="2" type="ORF">BEU04_05035</name>
</gene>
<evidence type="ECO:0000259" key="1">
    <source>
        <dbReference type="PROSITE" id="PS51671"/>
    </source>
</evidence>
<proteinExistence type="predicted"/>
<evidence type="ECO:0000313" key="2">
    <source>
        <dbReference type="EMBL" id="OIR16097.1"/>
    </source>
</evidence>
<name>A0A1J5T5D5_9ARCH</name>
<dbReference type="EMBL" id="MIYU01000015">
    <property type="protein sequence ID" value="OIR16097.1"/>
    <property type="molecule type" value="Genomic_DNA"/>
</dbReference>
<dbReference type="Gene3D" id="3.30.2130.10">
    <property type="entry name" value="VC0802-like"/>
    <property type="match status" value="1"/>
</dbReference>
<dbReference type="PROSITE" id="PS51671">
    <property type="entry name" value="ACT"/>
    <property type="match status" value="1"/>
</dbReference>
<dbReference type="AlphaFoldDB" id="A0A1J5T5D5"/>
<protein>
    <recommendedName>
        <fullName evidence="1">ACT domain-containing protein</fullName>
    </recommendedName>
</protein>
<dbReference type="CDD" id="cd02116">
    <property type="entry name" value="ACT"/>
    <property type="match status" value="1"/>
</dbReference>
<dbReference type="InterPro" id="IPR045865">
    <property type="entry name" value="ACT-like_dom_sf"/>
</dbReference>